<evidence type="ECO:0000256" key="4">
    <source>
        <dbReference type="ARBA" id="ARBA00022989"/>
    </source>
</evidence>
<feature type="transmembrane region" description="Helical" evidence="7">
    <location>
        <begin position="12"/>
        <end position="31"/>
    </location>
</feature>
<evidence type="ECO:0000313" key="9">
    <source>
        <dbReference type="Proteomes" id="UP001152173"/>
    </source>
</evidence>
<keyword evidence="6" id="KW-0769">Symport</keyword>
<evidence type="ECO:0000256" key="3">
    <source>
        <dbReference type="ARBA" id="ARBA00022692"/>
    </source>
</evidence>
<dbReference type="AlphaFoldDB" id="A0A9X3LGA9"/>
<feature type="transmembrane region" description="Helical" evidence="7">
    <location>
        <begin position="146"/>
        <end position="167"/>
    </location>
</feature>
<dbReference type="InterPro" id="IPR037272">
    <property type="entry name" value="SNS_sf"/>
</dbReference>
<dbReference type="GO" id="GO:0016020">
    <property type="term" value="C:membrane"/>
    <property type="evidence" value="ECO:0007669"/>
    <property type="project" value="UniProtKB-SubCell"/>
</dbReference>
<feature type="transmembrane region" description="Helical" evidence="7">
    <location>
        <begin position="358"/>
        <end position="381"/>
    </location>
</feature>
<keyword evidence="3 6" id="KW-0812">Transmembrane</keyword>
<feature type="transmembrane region" description="Helical" evidence="7">
    <location>
        <begin position="179"/>
        <end position="209"/>
    </location>
</feature>
<dbReference type="PROSITE" id="PS50267">
    <property type="entry name" value="NA_NEUROTRAN_SYMP_3"/>
    <property type="match status" value="1"/>
</dbReference>
<accession>A0A9X3LGA9</accession>
<protein>
    <recommendedName>
        <fullName evidence="6">Transporter</fullName>
    </recommendedName>
</protein>
<dbReference type="Pfam" id="PF00209">
    <property type="entry name" value="SNF"/>
    <property type="match status" value="2"/>
</dbReference>
<evidence type="ECO:0000313" key="8">
    <source>
        <dbReference type="EMBL" id="MCZ8537418.1"/>
    </source>
</evidence>
<feature type="transmembrane region" description="Helical" evidence="7">
    <location>
        <begin position="388"/>
        <end position="408"/>
    </location>
</feature>
<feature type="transmembrane region" description="Helical" evidence="7">
    <location>
        <begin position="428"/>
        <end position="450"/>
    </location>
</feature>
<dbReference type="PANTHER" id="PTHR42948:SF1">
    <property type="entry name" value="TRANSPORTER"/>
    <property type="match status" value="1"/>
</dbReference>
<dbReference type="SUPFAM" id="SSF161070">
    <property type="entry name" value="SNF-like"/>
    <property type="match status" value="1"/>
</dbReference>
<dbReference type="InterPro" id="IPR000175">
    <property type="entry name" value="Na/ntran_symport"/>
</dbReference>
<dbReference type="NCBIfam" id="NF037979">
    <property type="entry name" value="Na_transp"/>
    <property type="match status" value="1"/>
</dbReference>
<feature type="transmembrane region" description="Helical" evidence="7">
    <location>
        <begin position="221"/>
        <end position="246"/>
    </location>
</feature>
<evidence type="ECO:0000256" key="7">
    <source>
        <dbReference type="SAM" id="Phobius"/>
    </source>
</evidence>
<feature type="transmembrane region" description="Helical" evidence="7">
    <location>
        <begin position="86"/>
        <end position="110"/>
    </location>
</feature>
<keyword evidence="2 6" id="KW-0813">Transport</keyword>
<organism evidence="8 9">
    <name type="scientific">Paenisporosarcina quisquiliarum</name>
    <dbReference type="NCBI Taxonomy" id="365346"/>
    <lineage>
        <taxon>Bacteria</taxon>
        <taxon>Bacillati</taxon>
        <taxon>Bacillota</taxon>
        <taxon>Bacilli</taxon>
        <taxon>Bacillales</taxon>
        <taxon>Caryophanaceae</taxon>
        <taxon>Paenisporosarcina</taxon>
    </lineage>
</organism>
<comment type="similarity">
    <text evidence="6">Belongs to the sodium:neurotransmitter symporter (SNF) (TC 2.A.22) family.</text>
</comment>
<gene>
    <name evidence="8" type="ORF">M9R32_09515</name>
</gene>
<proteinExistence type="inferred from homology"/>
<dbReference type="PRINTS" id="PR00176">
    <property type="entry name" value="NANEUSMPORT"/>
</dbReference>
<dbReference type="GO" id="GO:0015293">
    <property type="term" value="F:symporter activity"/>
    <property type="evidence" value="ECO:0007669"/>
    <property type="project" value="UniProtKB-KW"/>
</dbReference>
<dbReference type="Proteomes" id="UP001152173">
    <property type="component" value="Unassembled WGS sequence"/>
</dbReference>
<feature type="transmembrane region" description="Helical" evidence="7">
    <location>
        <begin position="317"/>
        <end position="338"/>
    </location>
</feature>
<evidence type="ECO:0000256" key="5">
    <source>
        <dbReference type="ARBA" id="ARBA00023136"/>
    </source>
</evidence>
<comment type="subcellular location">
    <subcellularLocation>
        <location evidence="1">Membrane</location>
        <topology evidence="1">Multi-pass membrane protein</topology>
    </subcellularLocation>
</comment>
<sequence length="515" mass="55789">MEQRSQWGTRAGFILAAVGSAVGLGNIWRFPYVAYENGGGAFFIPYLFALLTAGIPILILEFTMGHKYRGSAPLSFFRLGGKKAEWLGWWAIFVSFVISTYYAVIIAWAMKYTVYSINQAWGDDTAGFLFGTVLKLGDTPGEAGGLVPGVALPLLLVWVIAFIILFAGVKKGIELANKIFIPTLVVIFLLVVIRAVTLDGAGLGLTAFFEPNFSQLSNPKVWVAAYGHIFFSLSIAFAIMITYSSYLPKKSDITNNAFITGFANSAFELLAGIGVFAALGFMAAQQGVAVSDVASAGVGLAFVVFPQIISEFPGMNGLFGVLFFLSLVLAGLTSLISICETYVAGFSEKFGISRNKAVAFGVGLAAVISFLFATNGGLYFLDVADYFINQFGIAAIGLIEVIAIAWFFKKLPLFEEHANAVSDIRLGAWWQICLKFVTPLVLGYMMFGLLKLNLLKQHTDGDGNIIGNYEGYKDSFILYCGWFVAAGVIILGFIFSALKWNKNTDVDAYQHADGE</sequence>
<dbReference type="EMBL" id="JAMKBJ010000007">
    <property type="protein sequence ID" value="MCZ8537418.1"/>
    <property type="molecule type" value="Genomic_DNA"/>
</dbReference>
<feature type="transmembrane region" description="Helical" evidence="7">
    <location>
        <begin position="476"/>
        <end position="498"/>
    </location>
</feature>
<dbReference type="CDD" id="cd10334">
    <property type="entry name" value="SLC6sbd_u1"/>
    <property type="match status" value="1"/>
</dbReference>
<evidence type="ECO:0000256" key="6">
    <source>
        <dbReference type="RuleBase" id="RU003732"/>
    </source>
</evidence>
<evidence type="ECO:0000256" key="2">
    <source>
        <dbReference type="ARBA" id="ARBA00022448"/>
    </source>
</evidence>
<reference evidence="8" key="1">
    <citation type="submission" date="2022-05" db="EMBL/GenBank/DDBJ databases">
        <authorList>
            <person name="Colautti A."/>
            <person name="Iacumin L."/>
        </authorList>
    </citation>
    <scope>NUCLEOTIDE SEQUENCE</scope>
    <source>
        <strain evidence="8">SK 55</strain>
    </source>
</reference>
<dbReference type="PROSITE" id="PS00610">
    <property type="entry name" value="NA_NEUROTRAN_SYMP_1"/>
    <property type="match status" value="1"/>
</dbReference>
<keyword evidence="9" id="KW-1185">Reference proteome</keyword>
<dbReference type="RefSeq" id="WP_269926513.1">
    <property type="nucleotide sequence ID" value="NZ_JAMKBJ010000007.1"/>
</dbReference>
<evidence type="ECO:0000256" key="1">
    <source>
        <dbReference type="ARBA" id="ARBA00004141"/>
    </source>
</evidence>
<keyword evidence="4 7" id="KW-1133">Transmembrane helix</keyword>
<feature type="transmembrane region" description="Helical" evidence="7">
    <location>
        <begin position="287"/>
        <end position="305"/>
    </location>
</feature>
<feature type="transmembrane region" description="Helical" evidence="7">
    <location>
        <begin position="258"/>
        <end position="281"/>
    </location>
</feature>
<keyword evidence="5 7" id="KW-0472">Membrane</keyword>
<feature type="transmembrane region" description="Helical" evidence="7">
    <location>
        <begin position="43"/>
        <end position="65"/>
    </location>
</feature>
<dbReference type="PANTHER" id="PTHR42948">
    <property type="entry name" value="TRANSPORTER"/>
    <property type="match status" value="1"/>
</dbReference>
<name>A0A9X3LGA9_9BACL</name>
<comment type="caution">
    <text evidence="8">The sequence shown here is derived from an EMBL/GenBank/DDBJ whole genome shotgun (WGS) entry which is preliminary data.</text>
</comment>